<dbReference type="InterPro" id="IPR013517">
    <property type="entry name" value="FG-GAP"/>
</dbReference>
<keyword evidence="1" id="KW-0732">Signal</keyword>
<dbReference type="AlphaFoldDB" id="A0A6N8JGN5"/>
<accession>A0A6N8JGN5</accession>
<feature type="domain" description="Secretion system C-terminal sorting" evidence="5">
    <location>
        <begin position="670"/>
        <end position="745"/>
    </location>
</feature>
<dbReference type="Gene3D" id="2.130.10.130">
    <property type="entry name" value="Integrin alpha, N-terminal"/>
    <property type="match status" value="3"/>
</dbReference>
<dbReference type="SUPFAM" id="SSF69318">
    <property type="entry name" value="Integrin alpha N-terminal domain"/>
    <property type="match status" value="2"/>
</dbReference>
<dbReference type="InterPro" id="IPR026444">
    <property type="entry name" value="Secre_tail"/>
</dbReference>
<dbReference type="NCBIfam" id="TIGR04183">
    <property type="entry name" value="Por_Secre_tail"/>
    <property type="match status" value="1"/>
</dbReference>
<evidence type="ECO:0000256" key="4">
    <source>
        <dbReference type="ARBA" id="ARBA00023180"/>
    </source>
</evidence>
<dbReference type="EMBL" id="WRXO01000007">
    <property type="protein sequence ID" value="MVT43458.1"/>
    <property type="molecule type" value="Genomic_DNA"/>
</dbReference>
<evidence type="ECO:0000259" key="5">
    <source>
        <dbReference type="Pfam" id="PF18962"/>
    </source>
</evidence>
<dbReference type="OrthoDB" id="883622at2"/>
<keyword evidence="3" id="KW-0378">Hydrolase</keyword>
<dbReference type="GO" id="GO:0008305">
    <property type="term" value="C:integrin complex"/>
    <property type="evidence" value="ECO:0007669"/>
    <property type="project" value="InterPro"/>
</dbReference>
<organism evidence="6 7">
    <name type="scientific">Chitinophaga oryziterrae</name>
    <dbReference type="NCBI Taxonomy" id="1031224"/>
    <lineage>
        <taxon>Bacteria</taxon>
        <taxon>Pseudomonadati</taxon>
        <taxon>Bacteroidota</taxon>
        <taxon>Chitinophagia</taxon>
        <taxon>Chitinophagales</taxon>
        <taxon>Chitinophagaceae</taxon>
        <taxon>Chitinophaga</taxon>
    </lineage>
</organism>
<comment type="caution">
    <text evidence="6">The sequence shown here is derived from an EMBL/GenBank/DDBJ whole genome shotgun (WGS) entry which is preliminary data.</text>
</comment>
<evidence type="ECO:0000256" key="1">
    <source>
        <dbReference type="ARBA" id="ARBA00022729"/>
    </source>
</evidence>
<evidence type="ECO:0000256" key="2">
    <source>
        <dbReference type="ARBA" id="ARBA00022737"/>
    </source>
</evidence>
<dbReference type="InterPro" id="IPR013519">
    <property type="entry name" value="Int_alpha_beta-p"/>
</dbReference>
<dbReference type="RefSeq" id="WP_157302109.1">
    <property type="nucleotide sequence ID" value="NZ_BAAAZB010000015.1"/>
</dbReference>
<evidence type="ECO:0000313" key="6">
    <source>
        <dbReference type="EMBL" id="MVT43458.1"/>
    </source>
</evidence>
<sequence>MKELYLLTTFLFSVGTVQAYTEPVIEKDKLHQIQEQLSRSEYFIHWQSNAGIYQSTNPKNSLHAVYTGQEISITPRNSQQQWSFGFAVKGVSADGRSLYKPAVQPVAIIDDGIIQFNHDNHYTVEYVNNDQGIRQNFIIQKPAVEAHKLNIQLQASEGWQTFKRSETCLTFKNKQQRLSYNDLKVWDAKGTMLPAHFSVQNNQVQIEVDVEKAVYPVTIDPIVLNGTPQNANTFVQSNQADALMGYKVSTAGDINNDGYDDIMLGAPGYINGQGGNGAIFIYYGSSRGINPTRYTLLTSNVAGGQYGTNMAGGGDVNGDGYDDIVTIAPTDSANSQGGISVYYGAAAGIETTPETVYGDPAYGQFGSSIAITKDVNGDLIDDIIVGSSGASHGQTYEGTVTLIYGGPWGISYTPWTVIESNQAGLHLGSQVSGALDINNDLYNDIVVGADNKIFVYFGGPAGIEVTPASSMILNAPGTFHEYALAGGGDINNDGHGDILIGFPNYSNGQSLEGAVNVYYGNSTGIDTIPATILEGNVDSTYYSGTLAFAGDINNDGFSDIVVGARAQNNNINQIGEGMAYVYYGRSNGINPVPASTIQSNQANALMGFSVDGAGDVNGDGYSDVLIGAMLYTNGQFFEGGGFVYHGGAGSAGLLAAAPEIESTASAAVKVFPNPVVNNLSVQLQGLDIQAPTYIQIMNVQGILVQSVKAGNIEHYQQSIDLSRLTSGIYFVIIQNGGKVFREKIIKQ</sequence>
<dbReference type="PANTHER" id="PTHR23221">
    <property type="entry name" value="GLYCOSYLPHOSPHATIDYLINOSITOL PHOSPHOLIPASE D"/>
    <property type="match status" value="1"/>
</dbReference>
<dbReference type="InterPro" id="IPR028994">
    <property type="entry name" value="Integrin_alpha_N"/>
</dbReference>
<evidence type="ECO:0000256" key="3">
    <source>
        <dbReference type="ARBA" id="ARBA00022801"/>
    </source>
</evidence>
<keyword evidence="7" id="KW-1185">Reference proteome</keyword>
<dbReference type="SMART" id="SM00191">
    <property type="entry name" value="Int_alpha"/>
    <property type="match status" value="7"/>
</dbReference>
<gene>
    <name evidence="6" type="ORF">GO495_22860</name>
</gene>
<name>A0A6N8JGN5_9BACT</name>
<evidence type="ECO:0000313" key="7">
    <source>
        <dbReference type="Proteomes" id="UP000468388"/>
    </source>
</evidence>
<dbReference type="PROSITE" id="PS51470">
    <property type="entry name" value="FG_GAP"/>
    <property type="match status" value="5"/>
</dbReference>
<dbReference type="PRINTS" id="PR01185">
    <property type="entry name" value="INTEGRINA"/>
</dbReference>
<dbReference type="InterPro" id="IPR000413">
    <property type="entry name" value="Integrin_alpha"/>
</dbReference>
<dbReference type="GO" id="GO:0016787">
    <property type="term" value="F:hydrolase activity"/>
    <property type="evidence" value="ECO:0007669"/>
    <property type="project" value="UniProtKB-KW"/>
</dbReference>
<reference evidence="6 7" key="1">
    <citation type="submission" date="2019-12" db="EMBL/GenBank/DDBJ databases">
        <title>The draft genomic sequence of strain Chitinophaga oryziterrae JCM 16595.</title>
        <authorList>
            <person name="Zhang X."/>
        </authorList>
    </citation>
    <scope>NUCLEOTIDE SEQUENCE [LARGE SCALE GENOMIC DNA]</scope>
    <source>
        <strain evidence="6 7">JCM 16595</strain>
    </source>
</reference>
<dbReference type="GO" id="GO:0007155">
    <property type="term" value="P:cell adhesion"/>
    <property type="evidence" value="ECO:0007669"/>
    <property type="project" value="InterPro"/>
</dbReference>
<keyword evidence="4" id="KW-0325">Glycoprotein</keyword>
<keyword evidence="2" id="KW-0677">Repeat</keyword>
<dbReference type="Pfam" id="PF18962">
    <property type="entry name" value="Por_Secre_tail"/>
    <property type="match status" value="1"/>
</dbReference>
<dbReference type="Proteomes" id="UP000468388">
    <property type="component" value="Unassembled WGS sequence"/>
</dbReference>
<dbReference type="PANTHER" id="PTHR23221:SF7">
    <property type="entry name" value="PHOSPHATIDYLINOSITOL-GLYCAN-SPECIFIC PHOSPHOLIPASE D"/>
    <property type="match status" value="1"/>
</dbReference>
<protein>
    <submittedName>
        <fullName evidence="6">T9SS type A sorting domain-containing protein</fullName>
    </submittedName>
</protein>
<proteinExistence type="predicted"/>
<dbReference type="Pfam" id="PF01839">
    <property type="entry name" value="FG-GAP"/>
    <property type="match status" value="6"/>
</dbReference>